<dbReference type="PANTHER" id="PTHR13220:SF11">
    <property type="entry name" value="TIMELESS-INTERACTING PROTEIN"/>
    <property type="match status" value="1"/>
</dbReference>
<protein>
    <recommendedName>
        <fullName evidence="6">Chromosome segregation in meiosis protein</fullName>
    </recommendedName>
</protein>
<evidence type="ECO:0000256" key="7">
    <source>
        <dbReference type="SAM" id="MobiDB-lite"/>
    </source>
</evidence>
<dbReference type="EMBL" id="JADGJD010000114">
    <property type="protein sequence ID" value="KAJ3054807.1"/>
    <property type="molecule type" value="Genomic_DNA"/>
</dbReference>
<comment type="caution">
    <text evidence="9">The sequence shown here is derived from an EMBL/GenBank/DDBJ whole genome shotgun (WGS) entry which is preliminary data.</text>
</comment>
<sequence length="322" mass="35687">MSFLGADDDVPELAPPLDLRTLDEPVNPLDRPQYGGLAGAPNPNPKDFAELFGGPRGAREQQPEGTAADQSKTKKKGGTRAPSSWPKLDAARLLSAKGLPRLKELSTKVRFKGKGHEVEDLQKLITFYQIWGHELYPSAPFRQVVEKTEKVCHERQLKVFLSSVIAEERRQRMGISAQHDEHDGFGVGDDVVMAEAGDGDVHQADNQEEPSDPLGLFQQPAQPAHPTQSIATPTPHPSTDDDPSQLRLSGTSSTLSDEVLNKIQASRAKALEKLAERQRQREQERLARVEAERAAEEQKRREEEEKRIAAMIAEAPMFVDED</sequence>
<feature type="compositionally biased region" description="Polar residues" evidence="7">
    <location>
        <begin position="219"/>
        <end position="231"/>
    </location>
</feature>
<evidence type="ECO:0000313" key="10">
    <source>
        <dbReference type="Proteomes" id="UP001212841"/>
    </source>
</evidence>
<feature type="compositionally biased region" description="Polar residues" evidence="7">
    <location>
        <begin position="246"/>
        <end position="256"/>
    </location>
</feature>
<feature type="compositionally biased region" description="Acidic residues" evidence="7">
    <location>
        <begin position="1"/>
        <end position="11"/>
    </location>
</feature>
<evidence type="ECO:0000256" key="1">
    <source>
        <dbReference type="ARBA" id="ARBA00004123"/>
    </source>
</evidence>
<dbReference type="GO" id="GO:0006974">
    <property type="term" value="P:DNA damage response"/>
    <property type="evidence" value="ECO:0007669"/>
    <property type="project" value="UniProtKB-KW"/>
</dbReference>
<dbReference type="GO" id="GO:0000076">
    <property type="term" value="P:DNA replication checkpoint signaling"/>
    <property type="evidence" value="ECO:0007669"/>
    <property type="project" value="UniProtKB-UniRule"/>
</dbReference>
<proteinExistence type="inferred from homology"/>
<keyword evidence="5 6" id="KW-0131">Cell cycle</keyword>
<name>A0AAD5X4J7_9FUNG</name>
<evidence type="ECO:0000259" key="8">
    <source>
        <dbReference type="Pfam" id="PF07962"/>
    </source>
</evidence>
<feature type="domain" description="Chromosome segregation in meiosis protein 3" evidence="8">
    <location>
        <begin position="87"/>
        <end position="168"/>
    </location>
</feature>
<gene>
    <name evidence="9" type="ORF">HK097_000732</name>
</gene>
<feature type="region of interest" description="Disordered" evidence="7">
    <location>
        <begin position="272"/>
        <end position="305"/>
    </location>
</feature>
<dbReference type="InterPro" id="IPR012923">
    <property type="entry name" value="Csm3"/>
</dbReference>
<feature type="region of interest" description="Disordered" evidence="7">
    <location>
        <begin position="1"/>
        <end position="85"/>
    </location>
</feature>
<keyword evidence="10" id="KW-1185">Reference proteome</keyword>
<keyword evidence="3 6" id="KW-0227">DNA damage</keyword>
<comment type="similarity">
    <text evidence="2 6">Belongs to the CSM3 family.</text>
</comment>
<comment type="function">
    <text evidence="6">Plays an important role in the control of DNA replication and the maintenance of replication fork stability.</text>
</comment>
<comment type="subcellular location">
    <subcellularLocation>
        <location evidence="1 6">Nucleus</location>
    </subcellularLocation>
</comment>
<dbReference type="GO" id="GO:0043111">
    <property type="term" value="P:replication fork arrest"/>
    <property type="evidence" value="ECO:0007669"/>
    <property type="project" value="TreeGrafter"/>
</dbReference>
<evidence type="ECO:0000256" key="6">
    <source>
        <dbReference type="RuleBase" id="RU366049"/>
    </source>
</evidence>
<dbReference type="GO" id="GO:0031297">
    <property type="term" value="P:replication fork processing"/>
    <property type="evidence" value="ECO:0007669"/>
    <property type="project" value="UniProtKB-UniRule"/>
</dbReference>
<keyword evidence="4 6" id="KW-0539">Nucleus</keyword>
<dbReference type="GO" id="GO:0003677">
    <property type="term" value="F:DNA binding"/>
    <property type="evidence" value="ECO:0007669"/>
    <property type="project" value="TreeGrafter"/>
</dbReference>
<dbReference type="GO" id="GO:0031298">
    <property type="term" value="C:replication fork protection complex"/>
    <property type="evidence" value="ECO:0007669"/>
    <property type="project" value="TreeGrafter"/>
</dbReference>
<accession>A0AAD5X4J7</accession>
<dbReference type="AlphaFoldDB" id="A0AAD5X4J7"/>
<dbReference type="Proteomes" id="UP001212841">
    <property type="component" value="Unassembled WGS sequence"/>
</dbReference>
<dbReference type="InterPro" id="IPR040038">
    <property type="entry name" value="TIPIN/Csm3/Swi3"/>
</dbReference>
<dbReference type="PANTHER" id="PTHR13220">
    <property type="entry name" value="TIMELESS INTERACTING-RELATED"/>
    <property type="match status" value="1"/>
</dbReference>
<evidence type="ECO:0000256" key="4">
    <source>
        <dbReference type="ARBA" id="ARBA00023242"/>
    </source>
</evidence>
<evidence type="ECO:0000256" key="3">
    <source>
        <dbReference type="ARBA" id="ARBA00022763"/>
    </source>
</evidence>
<feature type="region of interest" description="Disordered" evidence="7">
    <location>
        <begin position="201"/>
        <end position="259"/>
    </location>
</feature>
<reference evidence="9" key="1">
    <citation type="submission" date="2020-05" db="EMBL/GenBank/DDBJ databases">
        <title>Phylogenomic resolution of chytrid fungi.</title>
        <authorList>
            <person name="Stajich J.E."/>
            <person name="Amses K."/>
            <person name="Simmons R."/>
            <person name="Seto K."/>
            <person name="Myers J."/>
            <person name="Bonds A."/>
            <person name="Quandt C.A."/>
            <person name="Barry K."/>
            <person name="Liu P."/>
            <person name="Grigoriev I."/>
            <person name="Longcore J.E."/>
            <person name="James T.Y."/>
        </authorList>
    </citation>
    <scope>NUCLEOTIDE SEQUENCE</scope>
    <source>
        <strain evidence="9">JEL0318</strain>
    </source>
</reference>
<evidence type="ECO:0000313" key="9">
    <source>
        <dbReference type="EMBL" id="KAJ3054807.1"/>
    </source>
</evidence>
<evidence type="ECO:0000256" key="2">
    <source>
        <dbReference type="ARBA" id="ARBA00006075"/>
    </source>
</evidence>
<evidence type="ECO:0000256" key="5">
    <source>
        <dbReference type="ARBA" id="ARBA00023306"/>
    </source>
</evidence>
<dbReference type="Pfam" id="PF07962">
    <property type="entry name" value="Swi3"/>
    <property type="match status" value="1"/>
</dbReference>
<organism evidence="9 10">
    <name type="scientific">Rhizophlyctis rosea</name>
    <dbReference type="NCBI Taxonomy" id="64517"/>
    <lineage>
        <taxon>Eukaryota</taxon>
        <taxon>Fungi</taxon>
        <taxon>Fungi incertae sedis</taxon>
        <taxon>Chytridiomycota</taxon>
        <taxon>Chytridiomycota incertae sedis</taxon>
        <taxon>Chytridiomycetes</taxon>
        <taxon>Rhizophlyctidales</taxon>
        <taxon>Rhizophlyctidaceae</taxon>
        <taxon>Rhizophlyctis</taxon>
    </lineage>
</organism>